<reference evidence="4 5" key="1">
    <citation type="submission" date="2017-03" db="EMBL/GenBank/DDBJ databases">
        <authorList>
            <person name="Afonso C.L."/>
            <person name="Miller P.J."/>
            <person name="Scott M.A."/>
            <person name="Spackman E."/>
            <person name="Goraichik I."/>
            <person name="Dimitrov K.M."/>
            <person name="Suarez D.L."/>
            <person name="Swayne D.E."/>
        </authorList>
    </citation>
    <scope>NUCLEOTIDE SEQUENCE [LARGE SCALE GENOMIC DNA]</scope>
    <source>
        <strain evidence="4">PRJEB14757</strain>
    </source>
</reference>
<dbReference type="GO" id="GO:0046690">
    <property type="term" value="P:response to tellurium ion"/>
    <property type="evidence" value="ECO:0007669"/>
    <property type="project" value="UniProtKB-KW"/>
</dbReference>
<dbReference type="EMBL" id="FWEV01000089">
    <property type="protein sequence ID" value="SLM29406.1"/>
    <property type="molecule type" value="Genomic_DNA"/>
</dbReference>
<evidence type="ECO:0000259" key="3">
    <source>
        <dbReference type="Pfam" id="PF02342"/>
    </source>
</evidence>
<dbReference type="OrthoDB" id="2079357at2"/>
<sequence length="436" mass="47766">MKTIIHGQRIKLVDVTSDHLIKVGVNLSFTQSIIVDISCFGVDAQNQLSDDRYMIFYNQKQSPCGALSIVNDKTQNSHTFQVDLKSLPDRIQKLVFTATIDDTGTMKDLEAGEINIVDSRGVAAEFKFDKGNLNQEKALIIAEIYLKGEWRFAAIAQGFNEGLGALLKHFGGQEAEETSSGANDPPTPRSKQSSASSSVASPATPPSSSGTASSSPEAPSAQKRVDSPPSTSSDNAASKISLSKITLEKKGDKKTISLKKATKNIIHINLNWDAPESKKFSFFGNSAPDLDLGCMFRLKNGEKGVIQPLGNYFGNKDFPPHILLDRDDRSGSCVQGENLRIYKPENLDFIMIFAMIYKGAKNFTTVNGRVTVTDQEGNEVYIKLDAPDPRYAFCAACSFKNTGSGLDLTKEELYFSSHREADRHFGFGFDWVKGSK</sequence>
<dbReference type="Gene3D" id="2.60.60.30">
    <property type="entry name" value="sav2460 like domains"/>
    <property type="match status" value="1"/>
</dbReference>
<feature type="compositionally biased region" description="Low complexity" evidence="2">
    <location>
        <begin position="189"/>
        <end position="221"/>
    </location>
</feature>
<feature type="region of interest" description="Disordered" evidence="2">
    <location>
        <begin position="174"/>
        <end position="237"/>
    </location>
</feature>
<evidence type="ECO:0000256" key="1">
    <source>
        <dbReference type="ARBA" id="ARBA00022686"/>
    </source>
</evidence>
<dbReference type="STRING" id="1246637.MTBBW1_1790031"/>
<proteinExistence type="predicted"/>
<dbReference type="AlphaFoldDB" id="A0A1W1HAD8"/>
<dbReference type="InterPro" id="IPR003325">
    <property type="entry name" value="TerD"/>
</dbReference>
<dbReference type="Proteomes" id="UP000191931">
    <property type="component" value="Unassembled WGS sequence"/>
</dbReference>
<feature type="domain" description="TerD" evidence="3">
    <location>
        <begin position="5"/>
        <end position="170"/>
    </location>
</feature>
<dbReference type="Pfam" id="PF02342">
    <property type="entry name" value="TerD"/>
    <property type="match status" value="1"/>
</dbReference>
<dbReference type="RefSeq" id="WP_080806374.1">
    <property type="nucleotide sequence ID" value="NZ_LT828553.1"/>
</dbReference>
<accession>A0A1W1HAD8</accession>
<organism evidence="4 5">
    <name type="scientific">Desulfamplus magnetovallimortis</name>
    <dbReference type="NCBI Taxonomy" id="1246637"/>
    <lineage>
        <taxon>Bacteria</taxon>
        <taxon>Pseudomonadati</taxon>
        <taxon>Thermodesulfobacteriota</taxon>
        <taxon>Desulfobacteria</taxon>
        <taxon>Desulfobacterales</taxon>
        <taxon>Desulfobacteraceae</taxon>
        <taxon>Desulfamplus</taxon>
    </lineage>
</organism>
<protein>
    <submittedName>
        <fullName evidence="4">Putative Tellurium resistance protein terA</fullName>
    </submittedName>
</protein>
<dbReference type="InterPro" id="IPR051324">
    <property type="entry name" value="Stress/Tellurium_Resist"/>
</dbReference>
<dbReference type="PANTHER" id="PTHR32097:SF3">
    <property type="entry name" value="TELLURITE RESISTANCE PROTEIN"/>
    <property type="match status" value="1"/>
</dbReference>
<dbReference type="PIRSF" id="PIRSF037118">
    <property type="entry name" value="Tellurite_resistance_TerA"/>
    <property type="match status" value="1"/>
</dbReference>
<gene>
    <name evidence="4" type="ORF">MTBBW1_1790031</name>
</gene>
<feature type="compositionally biased region" description="Polar residues" evidence="2">
    <location>
        <begin position="228"/>
        <end position="237"/>
    </location>
</feature>
<keyword evidence="1" id="KW-0778">Tellurium resistance</keyword>
<name>A0A1W1HAD8_9BACT</name>
<evidence type="ECO:0000256" key="2">
    <source>
        <dbReference type="SAM" id="MobiDB-lite"/>
    </source>
</evidence>
<dbReference type="PANTHER" id="PTHR32097">
    <property type="entry name" value="CAMP-BINDING PROTEIN 1-RELATED"/>
    <property type="match status" value="1"/>
</dbReference>
<keyword evidence="5" id="KW-1185">Reference proteome</keyword>
<evidence type="ECO:0000313" key="5">
    <source>
        <dbReference type="Proteomes" id="UP000191931"/>
    </source>
</evidence>
<dbReference type="CDD" id="cd06974">
    <property type="entry name" value="TerD_like"/>
    <property type="match status" value="1"/>
</dbReference>
<evidence type="ECO:0000313" key="4">
    <source>
        <dbReference type="EMBL" id="SLM29406.1"/>
    </source>
</evidence>
<dbReference type="InterPro" id="IPR017115">
    <property type="entry name" value="Tellurite_resistance_TerA"/>
</dbReference>